<feature type="compositionally biased region" description="Acidic residues" evidence="4">
    <location>
        <begin position="434"/>
        <end position="446"/>
    </location>
</feature>
<dbReference type="EMBL" id="VXIS01000103">
    <property type="protein sequence ID" value="KAA8904854.1"/>
    <property type="molecule type" value="Genomic_DNA"/>
</dbReference>
<gene>
    <name evidence="6" type="ORF">FN846DRAFT_899132</name>
    <name evidence="5" type="ORF">FN846DRAFT_907585</name>
</gene>
<feature type="compositionally biased region" description="Basic and acidic residues" evidence="4">
    <location>
        <begin position="399"/>
        <end position="423"/>
    </location>
</feature>
<keyword evidence="7" id="KW-1185">Reference proteome</keyword>
<dbReference type="InterPro" id="IPR007133">
    <property type="entry name" value="RNA_pol_II-assoc_Paf1"/>
</dbReference>
<dbReference type="GO" id="GO:0016593">
    <property type="term" value="C:Cdc73/Paf1 complex"/>
    <property type="evidence" value="ECO:0007669"/>
    <property type="project" value="InterPro"/>
</dbReference>
<reference evidence="5 7" key="1">
    <citation type="submission" date="2019-09" db="EMBL/GenBank/DDBJ databases">
        <title>Draft genome of the ectomycorrhizal ascomycete Sphaerosporella brunnea.</title>
        <authorList>
            <consortium name="DOE Joint Genome Institute"/>
            <person name="Benucci G.M."/>
            <person name="Marozzi G."/>
            <person name="Antonielli L."/>
            <person name="Sanchez S."/>
            <person name="Marco P."/>
            <person name="Wang X."/>
            <person name="Falini L.B."/>
            <person name="Barry K."/>
            <person name="Haridas S."/>
            <person name="Lipzen A."/>
            <person name="Labutti K."/>
            <person name="Grigoriev I.V."/>
            <person name="Murat C."/>
            <person name="Martin F."/>
            <person name="Albertini E."/>
            <person name="Donnini D."/>
            <person name="Bonito G."/>
        </authorList>
    </citation>
    <scope>NUCLEOTIDE SEQUENCE [LARGE SCALE GENOMIC DNA]</scope>
    <source>
        <strain evidence="5 7">Sb_GMNB300</strain>
    </source>
</reference>
<comment type="similarity">
    <text evidence="2">Belongs to the PAF1 family.</text>
</comment>
<dbReference type="PANTHER" id="PTHR23188:SF12">
    <property type="entry name" value="RNA POLYMERASE II-ASSOCIATED FACTOR 1 HOMOLOG"/>
    <property type="match status" value="1"/>
</dbReference>
<evidence type="ECO:0000256" key="3">
    <source>
        <dbReference type="ARBA" id="ARBA00023242"/>
    </source>
</evidence>
<evidence type="ECO:0000256" key="2">
    <source>
        <dbReference type="ARBA" id="ARBA00007560"/>
    </source>
</evidence>
<dbReference type="PANTHER" id="PTHR23188">
    <property type="entry name" value="RNA POLYMERASE II-ASSOCIATED FACTOR 1 HOMOLOG"/>
    <property type="match status" value="1"/>
</dbReference>
<evidence type="ECO:0000313" key="6">
    <source>
        <dbReference type="EMBL" id="KAA8904855.1"/>
    </source>
</evidence>
<organism evidence="5 7">
    <name type="scientific">Sphaerosporella brunnea</name>
    <dbReference type="NCBI Taxonomy" id="1250544"/>
    <lineage>
        <taxon>Eukaryota</taxon>
        <taxon>Fungi</taxon>
        <taxon>Dikarya</taxon>
        <taxon>Ascomycota</taxon>
        <taxon>Pezizomycotina</taxon>
        <taxon>Pezizomycetes</taxon>
        <taxon>Pezizales</taxon>
        <taxon>Pyronemataceae</taxon>
        <taxon>Sphaerosporella</taxon>
    </lineage>
</organism>
<evidence type="ECO:0000313" key="5">
    <source>
        <dbReference type="EMBL" id="KAA8904854.1"/>
    </source>
</evidence>
<accession>A0A5J5EVX6</accession>
<dbReference type="AlphaFoldDB" id="A0A5J5EVX6"/>
<dbReference type="EMBL" id="VXIS01000103">
    <property type="protein sequence ID" value="KAA8904855.1"/>
    <property type="molecule type" value="Genomic_DNA"/>
</dbReference>
<evidence type="ECO:0000256" key="1">
    <source>
        <dbReference type="ARBA" id="ARBA00004123"/>
    </source>
</evidence>
<protein>
    <submittedName>
        <fullName evidence="5">RNA polymerase II-associated</fullName>
    </submittedName>
</protein>
<comment type="subcellular location">
    <subcellularLocation>
        <location evidence="1">Nucleus</location>
    </subcellularLocation>
</comment>
<dbReference type="GO" id="GO:0003682">
    <property type="term" value="F:chromatin binding"/>
    <property type="evidence" value="ECO:0007669"/>
    <property type="project" value="TreeGrafter"/>
</dbReference>
<sequence length="446" mass="50479">MSSSSSQRPPAPRTYPQDYIARIRYNNSLPPPIGPPKLLDIPNTAFAQYTDTGFASALARSEPLNIEVDSELGMPLDLVHCPRVFEGDDSILRPIEPTPPVDPRDRLLLRPAASLGKPIARTASGGSSVSFLRRTEYISAEQSRSTFKSTTSLQLIAIPTNKRRTQQRPEDTDPVRILAAVMRGFDVANPDDAGPQSLAAGDKAAQNAERNWKELKHPNKPGVKAVETFPLLPHLEGMSDTGGYMVFKFLSAPTDRATEGNRDVRVDASLFQPVERAADDEDEVVDRKEQFDFYIPDTTSTAKDVKRKFSYDSDVDEEEEFRYKYVRRYETKDHRNHTAFDQQPEEVALSFHKGDEKKPRGAYFYPILTRYTIRPKRKNKLQFSSTQREEVDEPPAEALKLKIRETDQGEKRRRVEFISRWDGAEPVAQQPEEAHDDEEDAPGEDE</sequence>
<dbReference type="OrthoDB" id="10260285at2759"/>
<keyword evidence="3" id="KW-0539">Nucleus</keyword>
<evidence type="ECO:0000313" key="7">
    <source>
        <dbReference type="Proteomes" id="UP000326924"/>
    </source>
</evidence>
<dbReference type="GO" id="GO:0000993">
    <property type="term" value="F:RNA polymerase II complex binding"/>
    <property type="evidence" value="ECO:0007669"/>
    <property type="project" value="TreeGrafter"/>
</dbReference>
<comment type="caution">
    <text evidence="5">The sequence shown here is derived from an EMBL/GenBank/DDBJ whole genome shotgun (WGS) entry which is preliminary data.</text>
</comment>
<dbReference type="Proteomes" id="UP000326924">
    <property type="component" value="Unassembled WGS sequence"/>
</dbReference>
<evidence type="ECO:0000256" key="4">
    <source>
        <dbReference type="SAM" id="MobiDB-lite"/>
    </source>
</evidence>
<proteinExistence type="inferred from homology"/>
<dbReference type="Pfam" id="PF03985">
    <property type="entry name" value="Paf1"/>
    <property type="match status" value="1"/>
</dbReference>
<dbReference type="FunCoup" id="A0A5J5EVX6">
    <property type="interactions" value="301"/>
</dbReference>
<name>A0A5J5EVX6_9PEZI</name>
<feature type="region of interest" description="Disordered" evidence="4">
    <location>
        <begin position="379"/>
        <end position="446"/>
    </location>
</feature>
<dbReference type="GO" id="GO:0006368">
    <property type="term" value="P:transcription elongation by RNA polymerase II"/>
    <property type="evidence" value="ECO:0007669"/>
    <property type="project" value="InterPro"/>
</dbReference>